<evidence type="ECO:0000256" key="1">
    <source>
        <dbReference type="ARBA" id="ARBA00004370"/>
    </source>
</evidence>
<dbReference type="PANTHER" id="PTHR30332">
    <property type="entry name" value="PROBABLE GENERAL SECRETION PATHWAY PROTEIN D"/>
    <property type="match status" value="1"/>
</dbReference>
<evidence type="ECO:0000256" key="4">
    <source>
        <dbReference type="RuleBase" id="RU004003"/>
    </source>
</evidence>
<keyword evidence="2 6" id="KW-0732">Signal</keyword>
<feature type="region of interest" description="Disordered" evidence="5">
    <location>
        <begin position="204"/>
        <end position="247"/>
    </location>
</feature>
<evidence type="ECO:0000313" key="8">
    <source>
        <dbReference type="EMBL" id="ANI19022.1"/>
    </source>
</evidence>
<evidence type="ECO:0000256" key="2">
    <source>
        <dbReference type="ARBA" id="ARBA00022729"/>
    </source>
</evidence>
<dbReference type="RefSeq" id="WP_010792568.1">
    <property type="nucleotide sequence ID" value="NZ_CP015879.1"/>
</dbReference>
<dbReference type="PROSITE" id="PS51257">
    <property type="entry name" value="PROKAR_LIPOPROTEIN"/>
    <property type="match status" value="1"/>
</dbReference>
<keyword evidence="3" id="KW-0472">Membrane</keyword>
<dbReference type="InterPro" id="IPR004846">
    <property type="entry name" value="T2SS/T3SS_dom"/>
</dbReference>
<gene>
    <name evidence="8" type="ORF">A9C11_33760</name>
</gene>
<reference evidence="8 9" key="1">
    <citation type="submission" date="2016-05" db="EMBL/GenBank/DDBJ databases">
        <title>Genome Sequence of Pseudomonas citronellolis Strain SJTE-3, an Estrogens and Persistent Organic Pollutants degradation strain.</title>
        <authorList>
            <person name="Liang R."/>
        </authorList>
    </citation>
    <scope>NUCLEOTIDE SEQUENCE [LARGE SCALE GENOMIC DNA]</scope>
    <source>
        <strain evidence="8 9">SJTE-3</strain>
        <plasmid evidence="9">Plasmid prbl16</plasmid>
    </source>
</reference>
<dbReference type="InterPro" id="IPR050810">
    <property type="entry name" value="Bact_Secretion_Sys_Channel"/>
</dbReference>
<comment type="similarity">
    <text evidence="4">Belongs to the bacterial secretin family.</text>
</comment>
<organism evidence="8 9">
    <name type="scientific">Pseudomonas citronellolis</name>
    <dbReference type="NCBI Taxonomy" id="53408"/>
    <lineage>
        <taxon>Bacteria</taxon>
        <taxon>Pseudomonadati</taxon>
        <taxon>Pseudomonadota</taxon>
        <taxon>Gammaproteobacteria</taxon>
        <taxon>Pseudomonadales</taxon>
        <taxon>Pseudomonadaceae</taxon>
        <taxon>Pseudomonas</taxon>
    </lineage>
</organism>
<dbReference type="GO" id="GO:0016020">
    <property type="term" value="C:membrane"/>
    <property type="evidence" value="ECO:0007669"/>
    <property type="project" value="UniProtKB-SubCell"/>
</dbReference>
<dbReference type="EMBL" id="CP015879">
    <property type="protein sequence ID" value="ANI19022.1"/>
    <property type="molecule type" value="Genomic_DNA"/>
</dbReference>
<feature type="chain" id="PRO_5008391943" evidence="6">
    <location>
        <begin position="25"/>
        <end position="551"/>
    </location>
</feature>
<evidence type="ECO:0000313" key="9">
    <source>
        <dbReference type="Proteomes" id="UP000077748"/>
    </source>
</evidence>
<accession>A0A1A9KND0</accession>
<evidence type="ECO:0000256" key="5">
    <source>
        <dbReference type="SAM" id="MobiDB-lite"/>
    </source>
</evidence>
<dbReference type="AlphaFoldDB" id="A0A1A9KND0"/>
<dbReference type="GO" id="GO:0015627">
    <property type="term" value="C:type II protein secretion system complex"/>
    <property type="evidence" value="ECO:0007669"/>
    <property type="project" value="TreeGrafter"/>
</dbReference>
<comment type="subcellular location">
    <subcellularLocation>
        <location evidence="1">Membrane</location>
    </subcellularLocation>
</comment>
<evidence type="ECO:0000259" key="7">
    <source>
        <dbReference type="Pfam" id="PF00263"/>
    </source>
</evidence>
<dbReference type="Pfam" id="PF00263">
    <property type="entry name" value="Secretin"/>
    <property type="match status" value="1"/>
</dbReference>
<dbReference type="GO" id="GO:0009306">
    <property type="term" value="P:protein secretion"/>
    <property type="evidence" value="ECO:0007669"/>
    <property type="project" value="InterPro"/>
</dbReference>
<feature type="domain" description="Type II/III secretion system secretin-like" evidence="7">
    <location>
        <begin position="375"/>
        <end position="547"/>
    </location>
</feature>
<dbReference type="PANTHER" id="PTHR30332:SF24">
    <property type="entry name" value="SECRETIN GSPD-RELATED"/>
    <property type="match status" value="1"/>
</dbReference>
<evidence type="ECO:0000256" key="6">
    <source>
        <dbReference type="SAM" id="SignalP"/>
    </source>
</evidence>
<sequence length="551" mass="59750">MKMKSIALALLVATGLLGCTSSFDISEEAKNAPLRPEAKDALQAARGNTFVREIRTEDIAKARPIFLTAQSKPLRSVLQDTLPGYAIIPKGKVNLNDPIDVAAAGMTLADFIEYIEGTRDLNIEIVGKRVIVSDFETREWNLATFASTRNVNNVIASTQTRGAKAGDDDSNNQQDSNVSTGTTIGLQLSEDEWLKVMEGARTIIGAEKESDKGSRGRTQGSAGASSAAVGGNSNGSSNNNGMTSGLNFDAPSPADFGLLTSSEEIEPYIEGIRSVGIITAGGKPSKMKILDRFLKRAIGEATKIVNVQVEAYDVILNNDKQKGIDWDLLVKSTVNGNPLGLHFFNTKTETTDPFWNVQGTYESEHVKADVLIRFLETFGRVELTDQPNITVRNGVPAQIYAGEELTYIVDVEQSQDESGNVTVTPKLGRLKVGVTLSVTVRVLDNDQLLVDIWPVISNLSGNDTIAIGDFQFETPRVNLKEFSTQLITSSGRAVHLGGLITKKMNQALRHLPWQNLVTKAVLNPLTQDINNQLDRRELVLVVTPTLVEGAL</sequence>
<protein>
    <submittedName>
        <fullName evidence="8">Pilus assembly protein</fullName>
    </submittedName>
</protein>
<keyword evidence="8" id="KW-0614">Plasmid</keyword>
<feature type="compositionally biased region" description="Low complexity" evidence="5">
    <location>
        <begin position="220"/>
        <end position="241"/>
    </location>
</feature>
<proteinExistence type="inferred from homology"/>
<feature type="region of interest" description="Disordered" evidence="5">
    <location>
        <begin position="160"/>
        <end position="183"/>
    </location>
</feature>
<geneLocation type="plasmid" evidence="9">
    <name>prbl16</name>
</geneLocation>
<name>A0A1A9KND0_9PSED</name>
<feature type="signal peptide" evidence="6">
    <location>
        <begin position="1"/>
        <end position="24"/>
    </location>
</feature>
<dbReference type="Proteomes" id="UP000077748">
    <property type="component" value="Plasmid pRBL16"/>
</dbReference>
<evidence type="ECO:0000256" key="3">
    <source>
        <dbReference type="ARBA" id="ARBA00023136"/>
    </source>
</evidence>